<feature type="domain" description="Protein kinase" evidence="2">
    <location>
        <begin position="11"/>
        <end position="285"/>
    </location>
</feature>
<dbReference type="InterPro" id="IPR006597">
    <property type="entry name" value="Sel1-like"/>
</dbReference>
<dbReference type="InterPro" id="IPR001245">
    <property type="entry name" value="Ser-Thr/Tyr_kinase_cat_dom"/>
</dbReference>
<protein>
    <recommendedName>
        <fullName evidence="2">Protein kinase domain-containing protein</fullName>
    </recommendedName>
</protein>
<dbReference type="PANTHER" id="PTHR44329:SF214">
    <property type="entry name" value="PROTEIN KINASE DOMAIN-CONTAINING PROTEIN"/>
    <property type="match status" value="1"/>
</dbReference>
<dbReference type="SUPFAM" id="SSF81901">
    <property type="entry name" value="HCP-like"/>
    <property type="match status" value="1"/>
</dbReference>
<comment type="caution">
    <text evidence="3">The sequence shown here is derived from an EMBL/GenBank/DDBJ whole genome shotgun (WGS) entry which is preliminary data.</text>
</comment>
<dbReference type="Pfam" id="PF00069">
    <property type="entry name" value="Pkinase"/>
    <property type="match status" value="1"/>
</dbReference>
<feature type="compositionally biased region" description="Basic and acidic residues" evidence="1">
    <location>
        <begin position="611"/>
        <end position="641"/>
    </location>
</feature>
<evidence type="ECO:0000313" key="3">
    <source>
        <dbReference type="EMBL" id="KAK8867249.1"/>
    </source>
</evidence>
<dbReference type="InterPro" id="IPR051681">
    <property type="entry name" value="Ser/Thr_Kinases-Pseudokinases"/>
</dbReference>
<accession>A0ABR2IRN2</accession>
<evidence type="ECO:0000259" key="2">
    <source>
        <dbReference type="PROSITE" id="PS50011"/>
    </source>
</evidence>
<sequence>MSDYVFDLSKFKKQQKIGAGNCATVFKALNRETGEISAAKISKLVITPKNHQLYKALFNEVNISAKLHHPCVIKFIGYSDVDFKKKKKPVIVVEYLPNGSLNNLLEGERNGKPQEGWDATKKLINIYGIAAGMSYLHSNDIIHRDLKPDNIMLDDHLFPKIADFGVSKRFGESPDSTIGRFKGSIAYASPEIFIDALYSKAGDVYAFSMIVYEIMTGQISYKKFEKLSKFQVQQLIVNGTRPELNDDIPYAYQKLMEDCWQYSSTNRPTFDDILDRLTNIDEGFITDDVNQEDFFSYVEYIKKSRIAFDSEKQIIPISDFFDSSKPILKPVVVPKITLYPIEGYKKLDEFHQKLVLDAENNKEIQFQVGQQLFEGINGFTKNTILGSKYLKTSLKNGNADACLYLSKRLIGGEGVFKSIEKADKYLTLFVESNDSRIFTLLADVKRQKEDYEAAASCMKKAADLGSADAMYEYGAMLYSGKGVTKNEKEAKAYFRKAKRNGYEGDFPCSDFEEDSSDDETCSAEKADDDVKITQKVEDEDGLKPSCLDGGDVNNGGRRKFLQRKDSNDSIVQVKIKVPKIRRHSKIRKKSDVDDVNQPASKSDDESIEAVEPARRDMPEPTRALDEDVEKIEPPSENKEASDSDESSEEKKEAVVPIKDDDEEKKEAVVPSEDDEDKKEKKKVLEKKDSSSSIKSIQIKVPRIRSKLFKRKPT</sequence>
<dbReference type="Proteomes" id="UP001470230">
    <property type="component" value="Unassembled WGS sequence"/>
</dbReference>
<proteinExistence type="predicted"/>
<dbReference type="SMART" id="SM00220">
    <property type="entry name" value="S_TKc"/>
    <property type="match status" value="1"/>
</dbReference>
<feature type="compositionally biased region" description="Basic residues" evidence="1">
    <location>
        <begin position="576"/>
        <end position="588"/>
    </location>
</feature>
<dbReference type="SUPFAM" id="SSF56112">
    <property type="entry name" value="Protein kinase-like (PK-like)"/>
    <property type="match status" value="1"/>
</dbReference>
<dbReference type="PANTHER" id="PTHR44329">
    <property type="entry name" value="SERINE/THREONINE-PROTEIN KINASE TNNI3K-RELATED"/>
    <property type="match status" value="1"/>
</dbReference>
<dbReference type="InterPro" id="IPR011990">
    <property type="entry name" value="TPR-like_helical_dom_sf"/>
</dbReference>
<dbReference type="Gene3D" id="1.25.40.10">
    <property type="entry name" value="Tetratricopeptide repeat domain"/>
    <property type="match status" value="1"/>
</dbReference>
<organism evidence="3 4">
    <name type="scientific">Tritrichomonas musculus</name>
    <dbReference type="NCBI Taxonomy" id="1915356"/>
    <lineage>
        <taxon>Eukaryota</taxon>
        <taxon>Metamonada</taxon>
        <taxon>Parabasalia</taxon>
        <taxon>Tritrichomonadida</taxon>
        <taxon>Tritrichomonadidae</taxon>
        <taxon>Tritrichomonas</taxon>
    </lineage>
</organism>
<reference evidence="3 4" key="1">
    <citation type="submission" date="2024-04" db="EMBL/GenBank/DDBJ databases">
        <title>Tritrichomonas musculus Genome.</title>
        <authorList>
            <person name="Alves-Ferreira E."/>
            <person name="Grigg M."/>
            <person name="Lorenzi H."/>
            <person name="Galac M."/>
        </authorList>
    </citation>
    <scope>NUCLEOTIDE SEQUENCE [LARGE SCALE GENOMIC DNA]</scope>
    <source>
        <strain evidence="3 4">EAF2021</strain>
    </source>
</reference>
<dbReference type="Pfam" id="PF08238">
    <property type="entry name" value="Sel1"/>
    <property type="match status" value="3"/>
</dbReference>
<dbReference type="PRINTS" id="PR00109">
    <property type="entry name" value="TYRKINASE"/>
</dbReference>
<dbReference type="SMART" id="SM00671">
    <property type="entry name" value="SEL1"/>
    <property type="match status" value="3"/>
</dbReference>
<feature type="region of interest" description="Disordered" evidence="1">
    <location>
        <begin position="535"/>
        <end position="697"/>
    </location>
</feature>
<gene>
    <name evidence="3" type="ORF">M9Y10_010226</name>
</gene>
<dbReference type="InterPro" id="IPR008271">
    <property type="entry name" value="Ser/Thr_kinase_AS"/>
</dbReference>
<dbReference type="PROSITE" id="PS00108">
    <property type="entry name" value="PROTEIN_KINASE_ST"/>
    <property type="match status" value="1"/>
</dbReference>
<dbReference type="Gene3D" id="1.10.510.10">
    <property type="entry name" value="Transferase(Phosphotransferase) domain 1"/>
    <property type="match status" value="1"/>
</dbReference>
<dbReference type="InterPro" id="IPR000719">
    <property type="entry name" value="Prot_kinase_dom"/>
</dbReference>
<evidence type="ECO:0000256" key="1">
    <source>
        <dbReference type="SAM" id="MobiDB-lite"/>
    </source>
</evidence>
<dbReference type="PROSITE" id="PS50011">
    <property type="entry name" value="PROTEIN_KINASE_DOM"/>
    <property type="match status" value="1"/>
</dbReference>
<evidence type="ECO:0000313" key="4">
    <source>
        <dbReference type="Proteomes" id="UP001470230"/>
    </source>
</evidence>
<dbReference type="EMBL" id="JAPFFF010000015">
    <property type="protein sequence ID" value="KAK8867249.1"/>
    <property type="molecule type" value="Genomic_DNA"/>
</dbReference>
<name>A0ABR2IRN2_9EUKA</name>
<keyword evidence="4" id="KW-1185">Reference proteome</keyword>
<dbReference type="InterPro" id="IPR011009">
    <property type="entry name" value="Kinase-like_dom_sf"/>
</dbReference>